<dbReference type="InterPro" id="IPR011009">
    <property type="entry name" value="Kinase-like_dom_sf"/>
</dbReference>
<evidence type="ECO:0000256" key="1">
    <source>
        <dbReference type="ARBA" id="ARBA00009903"/>
    </source>
</evidence>
<feature type="region of interest" description="Disordered" evidence="10">
    <location>
        <begin position="1"/>
        <end position="48"/>
    </location>
</feature>
<reference evidence="12" key="1">
    <citation type="submission" date="2023-03" db="EMBL/GenBank/DDBJ databases">
        <title>Mating type loci evolution in Malassezia.</title>
        <authorList>
            <person name="Coelho M.A."/>
        </authorList>
    </citation>
    <scope>NUCLEOTIDE SEQUENCE</scope>
    <source>
        <strain evidence="12">CBS 11721</strain>
    </source>
</reference>
<dbReference type="AlphaFoldDB" id="A0AAF0EVP7"/>
<dbReference type="CDD" id="cd05574">
    <property type="entry name" value="STKc_phototropin_like"/>
    <property type="match status" value="1"/>
</dbReference>
<comment type="similarity">
    <text evidence="1">Belongs to the protein kinase superfamily. AGC Ser/Thr protein kinase family.</text>
</comment>
<dbReference type="FunFam" id="3.30.200.20:FF:000042">
    <property type="entry name" value="Aurora kinase A"/>
    <property type="match status" value="1"/>
</dbReference>
<keyword evidence="7" id="KW-0067">ATP-binding</keyword>
<dbReference type="FunFam" id="1.10.510.10:FF:000121">
    <property type="entry name" value="Serine/threonine-protein kinase nrc-2"/>
    <property type="match status" value="1"/>
</dbReference>
<gene>
    <name evidence="12" type="primary">NRC2</name>
    <name evidence="12" type="ORF">MCUN1_002021</name>
</gene>
<accession>A0AAF0EVP7</accession>
<protein>
    <recommendedName>
        <fullName evidence="2">non-specific serine/threonine protein kinase</fullName>
        <ecNumber evidence="2">2.7.11.1</ecNumber>
    </recommendedName>
</protein>
<dbReference type="Proteomes" id="UP001219933">
    <property type="component" value="Chromosome 3"/>
</dbReference>
<feature type="compositionally biased region" description="Pro residues" evidence="10">
    <location>
        <begin position="318"/>
        <end position="330"/>
    </location>
</feature>
<dbReference type="Pfam" id="PF00069">
    <property type="entry name" value="Pkinase"/>
    <property type="match status" value="1"/>
</dbReference>
<evidence type="ECO:0000313" key="13">
    <source>
        <dbReference type="Proteomes" id="UP001219933"/>
    </source>
</evidence>
<keyword evidence="3 12" id="KW-0723">Serine/threonine-protein kinase</keyword>
<evidence type="ECO:0000256" key="8">
    <source>
        <dbReference type="ARBA" id="ARBA00047899"/>
    </source>
</evidence>
<dbReference type="SUPFAM" id="SSF56112">
    <property type="entry name" value="Protein kinase-like (PK-like)"/>
    <property type="match status" value="1"/>
</dbReference>
<comment type="catalytic activity">
    <reaction evidence="9">
        <text>L-seryl-[protein] + ATP = O-phospho-L-seryl-[protein] + ADP + H(+)</text>
        <dbReference type="Rhea" id="RHEA:17989"/>
        <dbReference type="Rhea" id="RHEA-COMP:9863"/>
        <dbReference type="Rhea" id="RHEA-COMP:11604"/>
        <dbReference type="ChEBI" id="CHEBI:15378"/>
        <dbReference type="ChEBI" id="CHEBI:29999"/>
        <dbReference type="ChEBI" id="CHEBI:30616"/>
        <dbReference type="ChEBI" id="CHEBI:83421"/>
        <dbReference type="ChEBI" id="CHEBI:456216"/>
        <dbReference type="EC" id="2.7.11.1"/>
    </reaction>
</comment>
<name>A0AAF0EVP7_9BASI</name>
<evidence type="ECO:0000256" key="7">
    <source>
        <dbReference type="ARBA" id="ARBA00022840"/>
    </source>
</evidence>
<dbReference type="SMART" id="SM00220">
    <property type="entry name" value="S_TKc"/>
    <property type="match status" value="1"/>
</dbReference>
<feature type="domain" description="Protein kinase" evidence="11">
    <location>
        <begin position="365"/>
        <end position="650"/>
    </location>
</feature>
<proteinExistence type="inferred from homology"/>
<evidence type="ECO:0000256" key="4">
    <source>
        <dbReference type="ARBA" id="ARBA00022679"/>
    </source>
</evidence>
<evidence type="ECO:0000256" key="10">
    <source>
        <dbReference type="SAM" id="MobiDB-lite"/>
    </source>
</evidence>
<keyword evidence="6 12" id="KW-0418">Kinase</keyword>
<dbReference type="GO" id="GO:0004674">
    <property type="term" value="F:protein serine/threonine kinase activity"/>
    <property type="evidence" value="ECO:0007669"/>
    <property type="project" value="UniProtKB-KW"/>
</dbReference>
<dbReference type="PROSITE" id="PS00108">
    <property type="entry name" value="PROTEIN_KINASE_ST"/>
    <property type="match status" value="1"/>
</dbReference>
<evidence type="ECO:0000256" key="3">
    <source>
        <dbReference type="ARBA" id="ARBA00022527"/>
    </source>
</evidence>
<dbReference type="EC" id="2.7.11.1" evidence="2"/>
<keyword evidence="4" id="KW-0808">Transferase</keyword>
<dbReference type="EMBL" id="CP119879">
    <property type="protein sequence ID" value="WFD35171.1"/>
    <property type="molecule type" value="Genomic_DNA"/>
</dbReference>
<sequence length="716" mass="79352">MAATAADLGGARRPLRAAAPLRKKSSSNLRAEALEQRLATPPPIPPLPDIARAYTNQSDGAVEHSMSEAPSVLSMHDLNRSSPWADNELGAGWHSPASAPRFTPHGNISTSSSLASLSMPAASVSSANAYTSPPYTDTYNWSPRVQPPSLTPEPAPALQIPHSSSRFAGWIRRVSSAPDNKLLFRRSRSEIPPVPKALDIDRLVHASPGYTDSECESPGQVPPIFSTTNSTADFLASPVSLGRSPPGSPVTPQQQHAEATSPKRRTRLMPALRIKTSKTRMHEKLEKPDKPEKPIRRMFHSKSSNMLRSTAKEWRPHSPVPPVPPMPRTEPLSPPAANIESGMPKRWPSNSRLKASNVLVEPSSFIRLRLLGKGDVGRVYLVYERNENHLFAMKVLNKGDMVKRNKVRRVYAEQEILLASHHPFIVSLYHTFQTRDYLFLCMEYCVGGEFFRALQTLPGRCLPESDARFYAAEVVAALEYLHLLGFIYRDLKPENILLHQSGHLMLSDFDLSAKAKQEGGAPAAVGQMSPRSAPLVDTRSCTADLRTNSFVGTEEYIAPEVIKGCGHTSAVDWWTLGILIYEMIYATTPFKGATRNATFSNVLRRDVSFRDGPSISSNGKSLIRKLLIKDENRRLGSMFGASEVKQQRWFSSISWGLLRHMDPPMKPGAPNIPRLLRDAEQNRTPALEWEHQSVLALEDAENTPFARFQNVSIARE</sequence>
<dbReference type="InterPro" id="IPR008271">
    <property type="entry name" value="Ser/Thr_kinase_AS"/>
</dbReference>
<dbReference type="Gene3D" id="3.30.200.20">
    <property type="entry name" value="Phosphorylase Kinase, domain 1"/>
    <property type="match status" value="1"/>
</dbReference>
<evidence type="ECO:0000256" key="2">
    <source>
        <dbReference type="ARBA" id="ARBA00012513"/>
    </source>
</evidence>
<evidence type="ECO:0000256" key="6">
    <source>
        <dbReference type="ARBA" id="ARBA00022777"/>
    </source>
</evidence>
<evidence type="ECO:0000259" key="11">
    <source>
        <dbReference type="SMART" id="SM00220"/>
    </source>
</evidence>
<organism evidence="12 13">
    <name type="scientific">Malassezia cuniculi</name>
    <dbReference type="NCBI Taxonomy" id="948313"/>
    <lineage>
        <taxon>Eukaryota</taxon>
        <taxon>Fungi</taxon>
        <taxon>Dikarya</taxon>
        <taxon>Basidiomycota</taxon>
        <taxon>Ustilaginomycotina</taxon>
        <taxon>Malasseziomycetes</taxon>
        <taxon>Malasseziales</taxon>
        <taxon>Malasseziaceae</taxon>
        <taxon>Malassezia</taxon>
    </lineage>
</organism>
<evidence type="ECO:0000313" key="12">
    <source>
        <dbReference type="EMBL" id="WFD35171.1"/>
    </source>
</evidence>
<feature type="region of interest" description="Disordered" evidence="10">
    <location>
        <begin position="309"/>
        <end position="330"/>
    </location>
</feature>
<evidence type="ECO:0000256" key="9">
    <source>
        <dbReference type="ARBA" id="ARBA00048679"/>
    </source>
</evidence>
<keyword evidence="13" id="KW-1185">Reference proteome</keyword>
<evidence type="ECO:0000256" key="5">
    <source>
        <dbReference type="ARBA" id="ARBA00022741"/>
    </source>
</evidence>
<dbReference type="Gene3D" id="1.10.510.10">
    <property type="entry name" value="Transferase(Phosphotransferase) domain 1"/>
    <property type="match status" value="1"/>
</dbReference>
<feature type="region of interest" description="Disordered" evidence="10">
    <location>
        <begin position="237"/>
        <end position="266"/>
    </location>
</feature>
<feature type="compositionally biased region" description="Low complexity" evidence="10">
    <location>
        <begin position="1"/>
        <end position="20"/>
    </location>
</feature>
<dbReference type="InterPro" id="IPR000719">
    <property type="entry name" value="Prot_kinase_dom"/>
</dbReference>
<dbReference type="PANTHER" id="PTHR45637">
    <property type="entry name" value="FLIPPASE KINASE 1-RELATED"/>
    <property type="match status" value="1"/>
</dbReference>
<comment type="catalytic activity">
    <reaction evidence="8">
        <text>L-threonyl-[protein] + ATP = O-phospho-L-threonyl-[protein] + ADP + H(+)</text>
        <dbReference type="Rhea" id="RHEA:46608"/>
        <dbReference type="Rhea" id="RHEA-COMP:11060"/>
        <dbReference type="Rhea" id="RHEA-COMP:11605"/>
        <dbReference type="ChEBI" id="CHEBI:15378"/>
        <dbReference type="ChEBI" id="CHEBI:30013"/>
        <dbReference type="ChEBI" id="CHEBI:30616"/>
        <dbReference type="ChEBI" id="CHEBI:61977"/>
        <dbReference type="ChEBI" id="CHEBI:456216"/>
        <dbReference type="EC" id="2.7.11.1"/>
    </reaction>
</comment>
<keyword evidence="5" id="KW-0547">Nucleotide-binding</keyword>
<dbReference type="GO" id="GO:0005524">
    <property type="term" value="F:ATP binding"/>
    <property type="evidence" value="ECO:0007669"/>
    <property type="project" value="UniProtKB-KW"/>
</dbReference>